<dbReference type="KEGG" id="mvs:MVIS_0871"/>
<sequence>MARKVVPLIRFDNYKQFIDYINTRINIYTDDRVAELIKLGKEANAIYRQFEQDFEKEYNVFTHELGTHTDKHKKLIQEMEITAFEKLNDCVEDTPKLKVAFRNAQGTKRHKDKIKYTENDRVVIEIGYNERAAINRLRGLCRDNNLDFRSVINDCAYKIKKESENNVT</sequence>
<evidence type="ECO:0000313" key="1">
    <source>
        <dbReference type="EMBL" id="SGY86067.1"/>
    </source>
</evidence>
<dbReference type="HOGENOM" id="CLU_1584641_0_0_6"/>
<accession>A0A090IDZ0</accession>
<gene>
    <name evidence="1" type="ORF">NVI5450_0582</name>
</gene>
<proteinExistence type="predicted"/>
<dbReference type="AlphaFoldDB" id="A0A090IDZ0"/>
<dbReference type="RefSeq" id="WP_052678249.1">
    <property type="nucleotide sequence ID" value="NZ_FPLD01000018.1"/>
</dbReference>
<name>A0A090IDZ0_9GAMM</name>
<dbReference type="PATRIC" id="fig|80854.5.peg.912"/>
<evidence type="ECO:0000313" key="2">
    <source>
        <dbReference type="Proteomes" id="UP000183794"/>
    </source>
</evidence>
<reference evidence="1 2" key="1">
    <citation type="submission" date="2016-11" db="EMBL/GenBank/DDBJ databases">
        <authorList>
            <person name="Jaros S."/>
            <person name="Januszkiewicz K."/>
            <person name="Wedrychowicz H."/>
        </authorList>
    </citation>
    <scope>NUCLEOTIDE SEQUENCE [LARGE SCALE GENOMIC DNA]</scope>
    <source>
        <strain evidence="1">NVI 5450</strain>
    </source>
</reference>
<protein>
    <submittedName>
        <fullName evidence="1">PTS system protein</fullName>
    </submittedName>
</protein>
<dbReference type="EMBL" id="FPLD01000018">
    <property type="protein sequence ID" value="SGY86067.1"/>
    <property type="molecule type" value="Genomic_DNA"/>
</dbReference>
<dbReference type="Proteomes" id="UP000183794">
    <property type="component" value="Unassembled WGS sequence"/>
</dbReference>
<organism evidence="1 2">
    <name type="scientific">Moritella viscosa</name>
    <dbReference type="NCBI Taxonomy" id="80854"/>
    <lineage>
        <taxon>Bacteria</taxon>
        <taxon>Pseudomonadati</taxon>
        <taxon>Pseudomonadota</taxon>
        <taxon>Gammaproteobacteria</taxon>
        <taxon>Alteromonadales</taxon>
        <taxon>Moritellaceae</taxon>
        <taxon>Moritella</taxon>
    </lineage>
</organism>